<dbReference type="InterPro" id="IPR001331">
    <property type="entry name" value="GDS_CDC24_CS"/>
</dbReference>
<feature type="domain" description="DH" evidence="1">
    <location>
        <begin position="1"/>
        <end position="77"/>
    </location>
</feature>
<dbReference type="InterPro" id="IPR000219">
    <property type="entry name" value="DH_dom"/>
</dbReference>
<accession>A0A7T8JXD2</accession>
<dbReference type="Gene3D" id="1.20.900.10">
    <property type="entry name" value="Dbl homology (DH) domain"/>
    <property type="match status" value="1"/>
</dbReference>
<sequence>FYSTYANDFASNVKLVERLTEENKEFRRALGLKLNSLLITPIQRIPRYKLLLEDLLKNTSPNHPDRTDLTKALLEIEGTLDIQKSLLRGLPKILKPGRTLLKTGLLMK</sequence>
<name>A0A7T8JXD2_CALRO</name>
<feature type="non-terminal residue" evidence="2">
    <location>
        <position position="108"/>
    </location>
</feature>
<gene>
    <name evidence="2" type="ORF">FKW44_019393</name>
</gene>
<feature type="non-terminal residue" evidence="2">
    <location>
        <position position="1"/>
    </location>
</feature>
<dbReference type="AlphaFoldDB" id="A0A7T8JXD2"/>
<dbReference type="PROSITE" id="PS50010">
    <property type="entry name" value="DH_2"/>
    <property type="match status" value="1"/>
</dbReference>
<dbReference type="SUPFAM" id="SSF48065">
    <property type="entry name" value="DBL homology domain (DH-domain)"/>
    <property type="match status" value="1"/>
</dbReference>
<dbReference type="PROSITE" id="PS00741">
    <property type="entry name" value="DH_1"/>
    <property type="match status" value="1"/>
</dbReference>
<dbReference type="PANTHER" id="PTHR12673">
    <property type="entry name" value="FACIOGENITAL DYSPLASIA PROTEIN"/>
    <property type="match status" value="1"/>
</dbReference>
<evidence type="ECO:0000259" key="1">
    <source>
        <dbReference type="PROSITE" id="PS50010"/>
    </source>
</evidence>
<dbReference type="GO" id="GO:0035556">
    <property type="term" value="P:intracellular signal transduction"/>
    <property type="evidence" value="ECO:0007669"/>
    <property type="project" value="InterPro"/>
</dbReference>
<evidence type="ECO:0000313" key="3">
    <source>
        <dbReference type="Proteomes" id="UP000595437"/>
    </source>
</evidence>
<keyword evidence="3" id="KW-1185">Reference proteome</keyword>
<dbReference type="EMBL" id="CP045902">
    <property type="protein sequence ID" value="QQP38727.1"/>
    <property type="molecule type" value="Genomic_DNA"/>
</dbReference>
<dbReference type="PANTHER" id="PTHR12673:SF159">
    <property type="entry name" value="LD03170P"/>
    <property type="match status" value="1"/>
</dbReference>
<dbReference type="InterPro" id="IPR035899">
    <property type="entry name" value="DBL_dom_sf"/>
</dbReference>
<dbReference type="Pfam" id="PF00621">
    <property type="entry name" value="RhoGEF"/>
    <property type="match status" value="1"/>
</dbReference>
<dbReference type="GO" id="GO:0005737">
    <property type="term" value="C:cytoplasm"/>
    <property type="evidence" value="ECO:0007669"/>
    <property type="project" value="TreeGrafter"/>
</dbReference>
<dbReference type="InterPro" id="IPR051092">
    <property type="entry name" value="FYVE_RhoGEF_PH"/>
</dbReference>
<proteinExistence type="predicted"/>
<dbReference type="Proteomes" id="UP000595437">
    <property type="component" value="Chromosome 13"/>
</dbReference>
<dbReference type="OrthoDB" id="245697at2759"/>
<dbReference type="GO" id="GO:0005085">
    <property type="term" value="F:guanyl-nucleotide exchange factor activity"/>
    <property type="evidence" value="ECO:0007669"/>
    <property type="project" value="InterPro"/>
</dbReference>
<reference evidence="3" key="1">
    <citation type="submission" date="2021-01" db="EMBL/GenBank/DDBJ databases">
        <title>Caligus Genome Assembly.</title>
        <authorList>
            <person name="Gallardo-Escarate C."/>
        </authorList>
    </citation>
    <scope>NUCLEOTIDE SEQUENCE [LARGE SCALE GENOMIC DNA]</scope>
</reference>
<protein>
    <submittedName>
        <fullName evidence="2">RhoGEF4</fullName>
    </submittedName>
</protein>
<evidence type="ECO:0000313" key="2">
    <source>
        <dbReference type="EMBL" id="QQP38727.1"/>
    </source>
</evidence>
<organism evidence="2 3">
    <name type="scientific">Caligus rogercresseyi</name>
    <name type="common">Sea louse</name>
    <dbReference type="NCBI Taxonomy" id="217165"/>
    <lineage>
        <taxon>Eukaryota</taxon>
        <taxon>Metazoa</taxon>
        <taxon>Ecdysozoa</taxon>
        <taxon>Arthropoda</taxon>
        <taxon>Crustacea</taxon>
        <taxon>Multicrustacea</taxon>
        <taxon>Hexanauplia</taxon>
        <taxon>Copepoda</taxon>
        <taxon>Siphonostomatoida</taxon>
        <taxon>Caligidae</taxon>
        <taxon>Caligus</taxon>
    </lineage>
</organism>